<protein>
    <submittedName>
        <fullName evidence="3">LytR family transcriptional regulator</fullName>
    </submittedName>
</protein>
<evidence type="ECO:0000313" key="3">
    <source>
        <dbReference type="EMBL" id="PSJ31596.1"/>
    </source>
</evidence>
<comment type="similarity">
    <text evidence="1">Belongs to the LytR/CpsA/Psr (LCP) family.</text>
</comment>
<dbReference type="OrthoDB" id="9782542at2"/>
<dbReference type="Gene3D" id="3.40.630.190">
    <property type="entry name" value="LCP protein"/>
    <property type="match status" value="1"/>
</dbReference>
<reference evidence="3" key="1">
    <citation type="thesis" date="2015" institute="Rutgers" country="The State University of New Jersey, 14 College Farm Rd., New Brunswick, NJ, USA">
        <title>Ammonia toxicity in bacteria and its implications for treatment of and resource recovery from highly nitrogenous organic wastes.</title>
        <authorList>
            <person name="Luther A.K."/>
        </authorList>
    </citation>
    <scope>NUCLEOTIDE SEQUENCE</scope>
    <source>
        <strain evidence="3">RT-10B</strain>
    </source>
</reference>
<dbReference type="PANTHER" id="PTHR33392:SF6">
    <property type="entry name" value="POLYISOPRENYL-TEICHOIC ACID--PEPTIDOGLYCAN TEICHOIC ACID TRANSFERASE TAGU"/>
    <property type="match status" value="1"/>
</dbReference>
<dbReference type="InterPro" id="IPR050922">
    <property type="entry name" value="LytR/CpsA/Psr_CW_biosynth"/>
</dbReference>
<dbReference type="RefSeq" id="WP_106776330.1">
    <property type="nucleotide sequence ID" value="NZ_JYGE01000003.1"/>
</dbReference>
<dbReference type="Pfam" id="PF03816">
    <property type="entry name" value="LytR_cpsA_psr"/>
    <property type="match status" value="1"/>
</dbReference>
<keyword evidence="4" id="KW-1185">Reference proteome</keyword>
<dbReference type="Proteomes" id="UP000241434">
    <property type="component" value="Unassembled WGS sequence"/>
</dbReference>
<evidence type="ECO:0000313" key="4">
    <source>
        <dbReference type="Proteomes" id="UP000241434"/>
    </source>
</evidence>
<evidence type="ECO:0000259" key="2">
    <source>
        <dbReference type="Pfam" id="PF03816"/>
    </source>
</evidence>
<dbReference type="NCBIfam" id="TIGR00350">
    <property type="entry name" value="lytR_cpsA_psr"/>
    <property type="match status" value="1"/>
</dbReference>
<comment type="caution">
    <text evidence="3">The sequence shown here is derived from an EMBL/GenBank/DDBJ whole genome shotgun (WGS) entry which is preliminary data.</text>
</comment>
<dbReference type="EMBL" id="JYGE01000003">
    <property type="protein sequence ID" value="PSJ31596.1"/>
    <property type="molecule type" value="Genomic_DNA"/>
</dbReference>
<sequence length="324" mass="36531">MSKLKKIVVFLLVLVIGLPIAAFGLTSSMLGDMHDSNIETSSLDSLSHSNKEGINNILIMGSDARPGDTSARTDSMMILTVDKIHKDIKITSLARDTFVDIPGHGYSKLTHAYAFGKEDLLIKTIEQNFGIDINDFALINFESFIAIIDALDGVTLDVTANEINELNKFIPETYNWSTNKDKGEMKLIENTGEQKLNGYQALSYARIRHNDSAFGRDNRQRMIVMSIIKEMKNTPKLKYPFILKAAAPYVSTNMKTMDMLKYGIDILRIGPDNMKQMEFPIVSSPKYSTGGIYGNYGWVIRFEDESIQFLKDFIFNDIEFDESK</sequence>
<dbReference type="InterPro" id="IPR004474">
    <property type="entry name" value="LytR_CpsA_psr"/>
</dbReference>
<proteinExistence type="inferred from homology"/>
<dbReference type="PANTHER" id="PTHR33392">
    <property type="entry name" value="POLYISOPRENYL-TEICHOIC ACID--PEPTIDOGLYCAN TEICHOIC ACID TRANSFERASE TAGU"/>
    <property type="match status" value="1"/>
</dbReference>
<gene>
    <name evidence="3" type="ORF">UF10_02880</name>
</gene>
<dbReference type="AlphaFoldDB" id="A0A2P7Q0W7"/>
<accession>A0A2P7Q0W7</accession>
<feature type="domain" description="Cell envelope-related transcriptional attenuator" evidence="2">
    <location>
        <begin position="72"/>
        <end position="232"/>
    </location>
</feature>
<organism evidence="3 4">
    <name type="scientific">Peptostreptococcus russellii</name>
    <dbReference type="NCBI Taxonomy" id="215200"/>
    <lineage>
        <taxon>Bacteria</taxon>
        <taxon>Bacillati</taxon>
        <taxon>Bacillota</taxon>
        <taxon>Clostridia</taxon>
        <taxon>Peptostreptococcales</taxon>
        <taxon>Peptostreptococcaceae</taxon>
        <taxon>Peptostreptococcus</taxon>
    </lineage>
</organism>
<name>A0A2P7Q0W7_9FIRM</name>
<evidence type="ECO:0000256" key="1">
    <source>
        <dbReference type="ARBA" id="ARBA00006068"/>
    </source>
</evidence>